<protein>
    <submittedName>
        <fullName evidence="1">Uncharacterized protein</fullName>
    </submittedName>
</protein>
<proteinExistence type="predicted"/>
<name>A0A1B0B889_9MUSC</name>
<sequence>MVVFPVALKNTCLCSQQYNTKTDGSHYNYENISYIASDGDSGDGVMADPFIGRLLSWLVDFLRNNFAMNN</sequence>
<keyword evidence="2" id="KW-1185">Reference proteome</keyword>
<dbReference type="EnsemblMetazoa" id="GPPI022061-RA">
    <property type="protein sequence ID" value="GPPI022061-PA"/>
    <property type="gene ID" value="GPPI022061"/>
</dbReference>
<organism evidence="1 2">
    <name type="scientific">Glossina palpalis gambiensis</name>
    <dbReference type="NCBI Taxonomy" id="67801"/>
    <lineage>
        <taxon>Eukaryota</taxon>
        <taxon>Metazoa</taxon>
        <taxon>Ecdysozoa</taxon>
        <taxon>Arthropoda</taxon>
        <taxon>Hexapoda</taxon>
        <taxon>Insecta</taxon>
        <taxon>Pterygota</taxon>
        <taxon>Neoptera</taxon>
        <taxon>Endopterygota</taxon>
        <taxon>Diptera</taxon>
        <taxon>Brachycera</taxon>
        <taxon>Muscomorpha</taxon>
        <taxon>Hippoboscoidea</taxon>
        <taxon>Glossinidae</taxon>
        <taxon>Glossina</taxon>
    </lineage>
</organism>
<dbReference type="EMBL" id="JXJN01009878">
    <property type="status" value="NOT_ANNOTATED_CDS"/>
    <property type="molecule type" value="Genomic_DNA"/>
</dbReference>
<reference evidence="2" key="1">
    <citation type="submission" date="2015-01" db="EMBL/GenBank/DDBJ databases">
        <authorList>
            <person name="Aksoy S."/>
            <person name="Warren W."/>
            <person name="Wilson R.K."/>
        </authorList>
    </citation>
    <scope>NUCLEOTIDE SEQUENCE [LARGE SCALE GENOMIC DNA]</scope>
    <source>
        <strain evidence="2">IAEA</strain>
    </source>
</reference>
<evidence type="ECO:0000313" key="1">
    <source>
        <dbReference type="EnsemblMetazoa" id="GPPI022061-PA"/>
    </source>
</evidence>
<accession>A0A1B0B889</accession>
<dbReference type="VEuPathDB" id="VectorBase:GPPI022061"/>
<dbReference type="AlphaFoldDB" id="A0A1B0B889"/>
<reference evidence="1" key="2">
    <citation type="submission" date="2020-05" db="UniProtKB">
        <authorList>
            <consortium name="EnsemblMetazoa"/>
        </authorList>
    </citation>
    <scope>IDENTIFICATION</scope>
    <source>
        <strain evidence="1">IAEA</strain>
    </source>
</reference>
<evidence type="ECO:0000313" key="2">
    <source>
        <dbReference type="Proteomes" id="UP000092460"/>
    </source>
</evidence>
<dbReference type="Proteomes" id="UP000092460">
    <property type="component" value="Unassembled WGS sequence"/>
</dbReference>